<organism evidence="1 2">
    <name type="scientific">Giardia muris</name>
    <dbReference type="NCBI Taxonomy" id="5742"/>
    <lineage>
        <taxon>Eukaryota</taxon>
        <taxon>Metamonada</taxon>
        <taxon>Diplomonadida</taxon>
        <taxon>Hexamitidae</taxon>
        <taxon>Giardiinae</taxon>
        <taxon>Giardia</taxon>
    </lineage>
</organism>
<dbReference type="AlphaFoldDB" id="A0A4Z1T457"/>
<protein>
    <submittedName>
        <fullName evidence="1">Uncharacterized protein</fullName>
    </submittedName>
</protein>
<dbReference type="SUPFAM" id="SSF50978">
    <property type="entry name" value="WD40 repeat-like"/>
    <property type="match status" value="1"/>
</dbReference>
<dbReference type="EMBL" id="VDLU01000002">
    <property type="protein sequence ID" value="TNJ28763.1"/>
    <property type="molecule type" value="Genomic_DNA"/>
</dbReference>
<keyword evidence="2" id="KW-1185">Reference proteome</keyword>
<evidence type="ECO:0000313" key="1">
    <source>
        <dbReference type="EMBL" id="TNJ28763.1"/>
    </source>
</evidence>
<proteinExistence type="predicted"/>
<comment type="caution">
    <text evidence="1">The sequence shown here is derived from an EMBL/GenBank/DDBJ whole genome shotgun (WGS) entry which is preliminary data.</text>
</comment>
<dbReference type="InterPro" id="IPR036322">
    <property type="entry name" value="WD40_repeat_dom_sf"/>
</dbReference>
<sequence length="618" mass="68852">MPRISVLSVDNDSLAPSPTVHFDAPDVELMEGTDGWLFFTARTTLHRISTSFDRLTSMKLPGKASRICVYDVDGTQGLAIGLRKGFLLLVPDIRVLRSDRTLTINLRNQHLRLSFEENREIYCVGLAQHPHLPLLAAGMNTGSVLLVDLRTRKPLAVLKGAGIGNFFPLCSETAQECSCLDAFDKLERIQQMGKEERRRTITSLKKQKPFICKACQEAYMECLEYLEMASETLSTLPMDIYISDILAVVQSNHSRPKTSLVFDVVNCFGPAANPDALYLQMAFEKISYTQMWPDIATCLCWLCPEDGLLDSSTTSTENIVLMVGGEDYCVTVFSIPVALLHLSSATGMLCFCRPVDRFYTHIQNIYLSQSFYRMPADPVSGLEQASGIAEPYRAKGSVNAFGDIEAILQLKADKTRVEILIKSAREGSSRYSLDLSELSPPTLNLSNYPAELIPQHLLGLQVKPEEVLSSDVTITSTLSLKGIPTGHPTLKRLEGNDPLWFPRPQWICLLEEKRVTRFVQCPPLQDRSLPEVIPSTKLLRVGDRVYYADCNGHGQVLLYDLSDSQPSAAMECLGIDILGIVYDKKTNSMFVAVRDRGIHCFPYQAPVQLQEDSGINYC</sequence>
<dbReference type="VEuPathDB" id="GiardiaDB:GMRT_15646"/>
<name>A0A4Z1T457_GIAMU</name>
<evidence type="ECO:0000313" key="2">
    <source>
        <dbReference type="Proteomes" id="UP000315496"/>
    </source>
</evidence>
<dbReference type="Proteomes" id="UP000315496">
    <property type="component" value="Chromosome 2"/>
</dbReference>
<accession>A0A4Z1T457</accession>
<reference evidence="1 2" key="1">
    <citation type="submission" date="2019-05" db="EMBL/GenBank/DDBJ databases">
        <title>The compact genome of Giardia muris reveals important steps in the evolution of intestinal protozoan parasites.</title>
        <authorList>
            <person name="Xu F."/>
            <person name="Jimenez-Gonzalez A."/>
            <person name="Einarsson E."/>
            <person name="Astvaldsson A."/>
            <person name="Peirasmaki D."/>
            <person name="Eckmann L."/>
            <person name="Andersson J.O."/>
            <person name="Svard S.G."/>
            <person name="Jerlstrom-Hultqvist J."/>
        </authorList>
    </citation>
    <scope>NUCLEOTIDE SEQUENCE [LARGE SCALE GENOMIC DNA]</scope>
    <source>
        <strain evidence="1 2">Roberts-Thomson</strain>
    </source>
</reference>
<gene>
    <name evidence="1" type="ORF">GMRT_15646</name>
</gene>
<dbReference type="OrthoDB" id="10252843at2759"/>